<reference evidence="2" key="2">
    <citation type="submission" date="2025-09" db="UniProtKB">
        <authorList>
            <consortium name="Ensembl"/>
        </authorList>
    </citation>
    <scope>IDENTIFICATION</scope>
</reference>
<comment type="similarity">
    <text evidence="1">Belongs to the FAM98 family.</text>
</comment>
<accession>A0A8D2L9Z7</accession>
<dbReference type="InterPro" id="IPR018797">
    <property type="entry name" value="FAM98"/>
</dbReference>
<dbReference type="Ensembl" id="ENSVKKT00000019294.1">
    <property type="protein sequence ID" value="ENSVKKP00000018828.1"/>
    <property type="gene ID" value="ENSVKKG00000012811.1"/>
</dbReference>
<organism evidence="2 3">
    <name type="scientific">Varanus komodoensis</name>
    <name type="common">Komodo dragon</name>
    <dbReference type="NCBI Taxonomy" id="61221"/>
    <lineage>
        <taxon>Eukaryota</taxon>
        <taxon>Metazoa</taxon>
        <taxon>Chordata</taxon>
        <taxon>Craniata</taxon>
        <taxon>Vertebrata</taxon>
        <taxon>Euteleostomi</taxon>
        <taxon>Lepidosauria</taxon>
        <taxon>Squamata</taxon>
        <taxon>Bifurcata</taxon>
        <taxon>Unidentata</taxon>
        <taxon>Episquamata</taxon>
        <taxon>Toxicofera</taxon>
        <taxon>Anguimorpha</taxon>
        <taxon>Paleoanguimorpha</taxon>
        <taxon>Varanoidea</taxon>
        <taxon>Varanidae</taxon>
        <taxon>Varanus</taxon>
    </lineage>
</organism>
<evidence type="ECO:0000256" key="1">
    <source>
        <dbReference type="ARBA" id="ARBA00007218"/>
    </source>
</evidence>
<dbReference type="PANTHER" id="PTHR31353:SF10">
    <property type="entry name" value="PROTEIN FAM98C"/>
    <property type="match status" value="1"/>
</dbReference>
<evidence type="ECO:0000313" key="2">
    <source>
        <dbReference type="Ensembl" id="ENSVKKP00000018828.1"/>
    </source>
</evidence>
<name>A0A8D2L9Z7_VARKO</name>
<protein>
    <submittedName>
        <fullName evidence="2">Family with sequence similarity 98 member C</fullName>
    </submittedName>
</protein>
<sequence>SECLSMESFTQLAEAGISSPQFTAVCSWLVSELRTLCPLEEVVNPTHGPEDAETFQIEVSGLLSELFCPYPSLTSGDLRSRLRTPASCLQLLYFLSSELLAARLQARKKGRLPEEEVRAAEAVRELQCICQSLGMPRPDPACSIRWFSQRVCGCAGPLAPDLCWLETDLLHLPHLFALPPLPQTQHQEALKGIQEALQVEYRCRLHMMITRFDVTIASFHWSERAKSFLADSQVTLAHLLAAREDFSRIVKTSSGATRDKTACAVNKVQAREEAQAPEGGVGWGARQPPGCCVQWFCRIADHQTAGDLCP</sequence>
<dbReference type="PANTHER" id="PTHR31353">
    <property type="entry name" value="FAM98"/>
    <property type="match status" value="1"/>
</dbReference>
<proteinExistence type="inferred from homology"/>
<keyword evidence="3" id="KW-1185">Reference proteome</keyword>
<dbReference type="AlphaFoldDB" id="A0A8D2L9Z7"/>
<dbReference type="Pfam" id="PF10239">
    <property type="entry name" value="DUF2465"/>
    <property type="match status" value="1"/>
</dbReference>
<dbReference type="OMA" id="FHWTERA"/>
<dbReference type="GO" id="GO:0072669">
    <property type="term" value="C:tRNA-splicing ligase complex"/>
    <property type="evidence" value="ECO:0007669"/>
    <property type="project" value="TreeGrafter"/>
</dbReference>
<dbReference type="Proteomes" id="UP000694545">
    <property type="component" value="Unplaced"/>
</dbReference>
<evidence type="ECO:0000313" key="3">
    <source>
        <dbReference type="Proteomes" id="UP000694545"/>
    </source>
</evidence>
<reference evidence="2" key="1">
    <citation type="submission" date="2025-08" db="UniProtKB">
        <authorList>
            <consortium name="Ensembl"/>
        </authorList>
    </citation>
    <scope>IDENTIFICATION</scope>
</reference>